<evidence type="ECO:0000256" key="1">
    <source>
        <dbReference type="SAM" id="MobiDB-lite"/>
    </source>
</evidence>
<evidence type="ECO:0000259" key="2">
    <source>
        <dbReference type="Pfam" id="PF10441"/>
    </source>
</evidence>
<dbReference type="SUPFAM" id="SSF48371">
    <property type="entry name" value="ARM repeat"/>
    <property type="match status" value="1"/>
</dbReference>
<sequence length="1422" mass="157209">MVSDSEMADAPGLEKQIADGHGLIKIVRSLDQDGTGEKGENLDRLWSALSLSSAGQFYAAEQSILRWLLKMMNPATKTSADSETIRRYPLTWNILNCVFQRVPLFSLAKALADRRFIAVLRQTAKDIASPTPADDSKASSGRKRKRSSPVTFDSSSLRNPDGCIRSADALFAALATLLSRLNPASDTTRDAVGAEHIKSLFASPSNEALEIVGPLFNVCENSVEVVGVESDGRASWIKAASDIWDLRLRGKADALDVATYISQTALPMFGKLDAEVCKIHGGTDSYSALPLPVRRAWVADLRDFLQRNLLLPARASFMGAGDLEVLKTVVLMTRRHAAVTSPALYLLAQNSPKPMDEKSRQKVSEWMNEVLKAIEGTLPSVAFETRTRVLEGILVEAQKNEIKINDGVLMGICSKYGFEKGSIHWSVVSAVLKLDPDMIFEGDKGQALLGEVIKSIRGVGAGSGPDGHYVMNIIDAIITAFTNAKDFTGYLKLWYEELSRIDHVSAASPWLQSTIRYDKSVFSKQKLELEITVKQLLDVLEWLASQEPVHPESLHVILDSIAHGLKSPEFTDVAGPKISGLVVKLFTSTNTQSGAIPLRWSILSQVIPWLAPDARDRLWAEMKLVLVEVLEQGKLSDEDTLQALKFIFVAWSLMMPDADLRVEVASIALAAARRLAKEIPSKLGKKAAFGWKGLQRPGEPSEEYLAWYMEFLLRASSRALPLLSTGTEDELTTLLDKILKFLHSVDKRFKPESDEPEAHRRFVGEAFKALLSNENVLNSRTLIDKVIDSMSGTLRDRLKKVTDELIDENVGGLFLTVPDDCFTRPQREHLASLLLGRIQAIEDTVDVSPTQWKLILAVLTKLMKRPTFCEELDFNSLMTISEKASRCFETESGPRRLGEMRGLVPLYQELIATVMSQMASHFESRGQKFFEDAASYVKDCAVDEKSVHRSRLGLLLLTALGRILSESSSVKGQVSLTPEAVQRRLAEAVANVLHKCCKYWKKKPRELYDGSYLHTLLVILDSAEIIAPGCFEDMAISVDRLVKASNLSIQSGRLDGWKLRAFLLKHYPDSVEKTLDLARSEPGSGDEAVGNDGEALDVVQERDLIPLVLECTEATLQTLNSEEAKLLYLRDLLDKLEFGRDTETQLTAIRCVVAKLSAVSPSIGPKDFDLASAYTILVRKALQADSGARFGKICEILRVILDGTPGHVCQWNIEETLVLAATVCSEDAAMAKLKDSERTYKHLCKLVEMILRKYRLRLEGHFHLLIATMQALLRALLLHPYDSRAGAWVTGGPPAAGPEVSYDAWEEHAGAYNRLVTLVCEPTAGSVTRSHHGGALDAATDVAKRAAGRQMYLVLMAYVRLQMEVGVPRGVREALESGVNAVFDVTPDEVRKVMNDGLDRAGREMMGDLYKRYRTFGKWSGK</sequence>
<comment type="caution">
    <text evidence="3">The sequence shown here is derived from an EMBL/GenBank/DDBJ whole genome shotgun (WGS) entry which is preliminary data.</text>
</comment>
<dbReference type="EMBL" id="ONZQ02000007">
    <property type="protein sequence ID" value="SPO03000.1"/>
    <property type="molecule type" value="Genomic_DNA"/>
</dbReference>
<dbReference type="InterPro" id="IPR018849">
    <property type="entry name" value="Urb2/Npa2_C"/>
</dbReference>
<dbReference type="PANTHER" id="PTHR15682:SF2">
    <property type="entry name" value="UNHEALTHY RIBOSOME BIOGENESIS PROTEIN 2 HOMOLOG"/>
    <property type="match status" value="1"/>
</dbReference>
<dbReference type="Pfam" id="PF10441">
    <property type="entry name" value="Urb2"/>
    <property type="match status" value="1"/>
</dbReference>
<protein>
    <recommendedName>
        <fullName evidence="2">Nucleolar 27S pre-rRNA processing Urb2/Npa2 C-terminal domain-containing protein</fullName>
    </recommendedName>
</protein>
<reference evidence="3" key="1">
    <citation type="submission" date="2018-03" db="EMBL/GenBank/DDBJ databases">
        <authorList>
            <person name="Guldener U."/>
        </authorList>
    </citation>
    <scope>NUCLEOTIDE SEQUENCE</scope>
</reference>
<proteinExistence type="predicted"/>
<accession>A0AAE8SVP5</accession>
<evidence type="ECO:0000313" key="4">
    <source>
        <dbReference type="Proteomes" id="UP001187682"/>
    </source>
</evidence>
<evidence type="ECO:0000313" key="3">
    <source>
        <dbReference type="EMBL" id="SPO03000.1"/>
    </source>
</evidence>
<dbReference type="InterPro" id="IPR016024">
    <property type="entry name" value="ARM-type_fold"/>
</dbReference>
<dbReference type="Proteomes" id="UP001187682">
    <property type="component" value="Unassembled WGS sequence"/>
</dbReference>
<organism evidence="3 4">
    <name type="scientific">Cephalotrichum gorgonifer</name>
    <dbReference type="NCBI Taxonomy" id="2041049"/>
    <lineage>
        <taxon>Eukaryota</taxon>
        <taxon>Fungi</taxon>
        <taxon>Dikarya</taxon>
        <taxon>Ascomycota</taxon>
        <taxon>Pezizomycotina</taxon>
        <taxon>Sordariomycetes</taxon>
        <taxon>Hypocreomycetidae</taxon>
        <taxon>Microascales</taxon>
        <taxon>Microascaceae</taxon>
        <taxon>Cephalotrichum</taxon>
    </lineage>
</organism>
<keyword evidence="4" id="KW-1185">Reference proteome</keyword>
<name>A0AAE8SVP5_9PEZI</name>
<gene>
    <name evidence="3" type="ORF">DNG_05681</name>
</gene>
<dbReference type="GO" id="GO:0005730">
    <property type="term" value="C:nucleolus"/>
    <property type="evidence" value="ECO:0007669"/>
    <property type="project" value="TreeGrafter"/>
</dbReference>
<feature type="domain" description="Nucleolar 27S pre-rRNA processing Urb2/Npa2 C-terminal" evidence="2">
    <location>
        <begin position="1192"/>
        <end position="1422"/>
    </location>
</feature>
<dbReference type="InterPro" id="IPR052609">
    <property type="entry name" value="Ribosome_Biogenesis_Reg"/>
</dbReference>
<dbReference type="GO" id="GO:0042254">
    <property type="term" value="P:ribosome biogenesis"/>
    <property type="evidence" value="ECO:0007669"/>
    <property type="project" value="TreeGrafter"/>
</dbReference>
<feature type="region of interest" description="Disordered" evidence="1">
    <location>
        <begin position="128"/>
        <end position="157"/>
    </location>
</feature>
<dbReference type="PANTHER" id="PTHR15682">
    <property type="entry name" value="UNHEALTHY RIBOSOME BIOGENESIS PROTEIN 2 HOMOLOG"/>
    <property type="match status" value="1"/>
</dbReference>